<dbReference type="Pfam" id="PF01411">
    <property type="entry name" value="tRNA-synt_2c"/>
    <property type="match status" value="1"/>
</dbReference>
<keyword evidence="7" id="KW-0694">RNA-binding</keyword>
<reference evidence="11 12" key="1">
    <citation type="journal article" date="2015" name="Nature">
        <title>rRNA introns, odd ribosomes, and small enigmatic genomes across a large radiation of phyla.</title>
        <authorList>
            <person name="Brown C.T."/>
            <person name="Hug L.A."/>
            <person name="Thomas B.C."/>
            <person name="Sharon I."/>
            <person name="Castelle C.J."/>
            <person name="Singh A."/>
            <person name="Wilkins M.J."/>
            <person name="Williams K.H."/>
            <person name="Banfield J.F."/>
        </authorList>
    </citation>
    <scope>NUCLEOTIDE SEQUENCE [LARGE SCALE GENOMIC DNA]</scope>
</reference>
<dbReference type="GO" id="GO:0006419">
    <property type="term" value="P:alanyl-tRNA aminoacylation"/>
    <property type="evidence" value="ECO:0007669"/>
    <property type="project" value="InterPro"/>
</dbReference>
<dbReference type="Gene3D" id="3.30.54.20">
    <property type="match status" value="1"/>
</dbReference>
<sequence length="629" mass="71443">MLTADQIRTRYFDFYLSRGHNIIPSAPLVPENDPTTLFTGSGMQPMVSYLLGQTHPLGTRLVDSQKCFRTQDIVEVGDNRHDTFFEMLGNWSLGDYFKKEQISWLFKFLTEPKAGLGLDPSRLYISAFAGNSDINIPRDEETVTFWQEQFSSVGIDALAVKDPEKGMQRGRIFYYDDTKNWWSRSGTPAQMPVGEPGGPDSEVFFDFGTHHQLHENSPFKNQPCHPNCDCGRFIELGNSVFMTYLKTNTGFVPLEKKNIDFGGGLERIAAAVLDTPDIYRTDLYSPIISRLEEITGKAYSQDEKAMRVIADHLKASVFLIVDGVRPGNKQQDYYLRRLLRRVAVKSYQLKGQIIDPSEFSSITDKVLDIYKNTSYFNSSNSLPQVNDVVREEMIKFTRSLDKGLKEFNKYSPVQLDAKTAFNLYQTLGFPVEIIEELYLQKNVKLDREEFDRIFKSHQDLSRTASAGMFKGGLADDSHTVVRYHTATHLLHQALRDVLGSHVQQKGSNITAERLRFDFSHPARLTPEETTKVELIMNQKISENLTVTKMEMSKTQALSQGALAFFPEKYPDNTSVYKIGDYSMELCGGPHVNSTGELGRIKIVKEESAGSGIRRIYARLSDDKKIHNEH</sequence>
<dbReference type="STRING" id="1618364.UX86_C0001G0015"/>
<dbReference type="InterPro" id="IPR045864">
    <property type="entry name" value="aa-tRNA-synth_II/BPL/LPL"/>
</dbReference>
<evidence type="ECO:0000256" key="9">
    <source>
        <dbReference type="ARBA" id="ARBA00023146"/>
    </source>
</evidence>
<dbReference type="GO" id="GO:0002161">
    <property type="term" value="F:aminoacyl-tRNA deacylase activity"/>
    <property type="evidence" value="ECO:0007669"/>
    <property type="project" value="TreeGrafter"/>
</dbReference>
<evidence type="ECO:0000256" key="6">
    <source>
        <dbReference type="ARBA" id="ARBA00022840"/>
    </source>
</evidence>
<evidence type="ECO:0000256" key="1">
    <source>
        <dbReference type="ARBA" id="ARBA00008226"/>
    </source>
</evidence>
<evidence type="ECO:0000313" key="11">
    <source>
        <dbReference type="EMBL" id="KKU65159.1"/>
    </source>
</evidence>
<dbReference type="GO" id="GO:0005524">
    <property type="term" value="F:ATP binding"/>
    <property type="evidence" value="ECO:0007669"/>
    <property type="project" value="UniProtKB-KW"/>
</dbReference>
<evidence type="ECO:0000256" key="3">
    <source>
        <dbReference type="ARBA" id="ARBA00022555"/>
    </source>
</evidence>
<dbReference type="EMBL" id="LCNU01000001">
    <property type="protein sequence ID" value="KKU65159.1"/>
    <property type="molecule type" value="Genomic_DNA"/>
</dbReference>
<dbReference type="PRINTS" id="PR00980">
    <property type="entry name" value="TRNASYNTHALA"/>
</dbReference>
<dbReference type="PANTHER" id="PTHR11777:SF9">
    <property type="entry name" value="ALANINE--TRNA LIGASE, CYTOPLASMIC"/>
    <property type="match status" value="1"/>
</dbReference>
<dbReference type="InterPro" id="IPR012947">
    <property type="entry name" value="tRNA_SAD"/>
</dbReference>
<dbReference type="SUPFAM" id="SSF55681">
    <property type="entry name" value="Class II aaRS and biotin synthetases"/>
    <property type="match status" value="1"/>
</dbReference>
<dbReference type="InterPro" id="IPR018163">
    <property type="entry name" value="Thr/Ala-tRNA-synth_IIc_edit"/>
</dbReference>
<evidence type="ECO:0000313" key="12">
    <source>
        <dbReference type="Proteomes" id="UP000034502"/>
    </source>
</evidence>
<evidence type="ECO:0000256" key="8">
    <source>
        <dbReference type="ARBA" id="ARBA00022917"/>
    </source>
</evidence>
<organism evidence="11 12">
    <name type="scientific">Candidatus Amesbacteria bacterium GW2011_GWC1_47_15</name>
    <dbReference type="NCBI Taxonomy" id="1618364"/>
    <lineage>
        <taxon>Bacteria</taxon>
        <taxon>Candidatus Amesiibacteriota</taxon>
    </lineage>
</organism>
<dbReference type="InterPro" id="IPR018162">
    <property type="entry name" value="Ala-tRNA-ligase_IIc_anticod-bd"/>
</dbReference>
<dbReference type="Gene3D" id="3.30.980.10">
    <property type="entry name" value="Threonyl-trna Synthetase, Chain A, domain 2"/>
    <property type="match status" value="1"/>
</dbReference>
<dbReference type="InterPro" id="IPR002318">
    <property type="entry name" value="Ala-tRNA-lgiase_IIc"/>
</dbReference>
<evidence type="ECO:0000259" key="10">
    <source>
        <dbReference type="PROSITE" id="PS50860"/>
    </source>
</evidence>
<evidence type="ECO:0000256" key="5">
    <source>
        <dbReference type="ARBA" id="ARBA00022741"/>
    </source>
</evidence>
<dbReference type="Proteomes" id="UP000034502">
    <property type="component" value="Unassembled WGS sequence"/>
</dbReference>
<dbReference type="GO" id="GO:0000049">
    <property type="term" value="F:tRNA binding"/>
    <property type="evidence" value="ECO:0007669"/>
    <property type="project" value="UniProtKB-KW"/>
</dbReference>
<evidence type="ECO:0000256" key="7">
    <source>
        <dbReference type="ARBA" id="ARBA00022884"/>
    </source>
</evidence>
<feature type="domain" description="Alanyl-transfer RNA synthetases family profile" evidence="10">
    <location>
        <begin position="2"/>
        <end position="617"/>
    </location>
</feature>
<dbReference type="CDD" id="cd00673">
    <property type="entry name" value="AlaRS_core"/>
    <property type="match status" value="1"/>
</dbReference>
<keyword evidence="3" id="KW-0820">tRNA-binding</keyword>
<dbReference type="PANTHER" id="PTHR11777">
    <property type="entry name" value="ALANYL-TRNA SYNTHETASE"/>
    <property type="match status" value="1"/>
</dbReference>
<evidence type="ECO:0000256" key="4">
    <source>
        <dbReference type="ARBA" id="ARBA00022598"/>
    </source>
</evidence>
<keyword evidence="9 11" id="KW-0030">Aminoacyl-tRNA synthetase</keyword>
<dbReference type="SUPFAM" id="SSF101353">
    <property type="entry name" value="Putative anticodon-binding domain of alanyl-tRNA synthetase (AlaRS)"/>
    <property type="match status" value="1"/>
</dbReference>
<evidence type="ECO:0000256" key="2">
    <source>
        <dbReference type="ARBA" id="ARBA00013168"/>
    </source>
</evidence>
<dbReference type="FunFam" id="3.30.980.10:FF:000004">
    <property type="entry name" value="Alanine--tRNA ligase, cytoplasmic"/>
    <property type="match status" value="1"/>
</dbReference>
<dbReference type="NCBIfam" id="NF002436">
    <property type="entry name" value="PRK01584.1"/>
    <property type="match status" value="1"/>
</dbReference>
<gene>
    <name evidence="11" type="ORF">UX86_C0001G0015</name>
</gene>
<dbReference type="AlphaFoldDB" id="A0A0G1S6Q6"/>
<protein>
    <recommendedName>
        <fullName evidence="2">alanine--tRNA ligase</fullName>
        <ecNumber evidence="2">6.1.1.7</ecNumber>
    </recommendedName>
</protein>
<dbReference type="GO" id="GO:0004813">
    <property type="term" value="F:alanine-tRNA ligase activity"/>
    <property type="evidence" value="ECO:0007669"/>
    <property type="project" value="UniProtKB-EC"/>
</dbReference>
<dbReference type="InterPro" id="IPR018165">
    <property type="entry name" value="Ala-tRNA-synth_IIc_core"/>
</dbReference>
<accession>A0A0G1S6Q6</accession>
<dbReference type="Pfam" id="PF07973">
    <property type="entry name" value="tRNA_SAD"/>
    <property type="match status" value="1"/>
</dbReference>
<dbReference type="EC" id="6.1.1.7" evidence="2"/>
<dbReference type="PATRIC" id="fig|1618364.3.peg.15"/>
<dbReference type="Gene3D" id="3.30.930.10">
    <property type="entry name" value="Bira Bifunctional Protein, Domain 2"/>
    <property type="match status" value="1"/>
</dbReference>
<dbReference type="SUPFAM" id="SSF55186">
    <property type="entry name" value="ThrRS/AlaRS common domain"/>
    <property type="match status" value="1"/>
</dbReference>
<keyword evidence="6" id="KW-0067">ATP-binding</keyword>
<dbReference type="InterPro" id="IPR050058">
    <property type="entry name" value="Ala-tRNA_ligase"/>
</dbReference>
<keyword evidence="4" id="KW-0436">Ligase</keyword>
<keyword evidence="5" id="KW-0547">Nucleotide-binding</keyword>
<dbReference type="GO" id="GO:0005829">
    <property type="term" value="C:cytosol"/>
    <property type="evidence" value="ECO:0007669"/>
    <property type="project" value="TreeGrafter"/>
</dbReference>
<name>A0A0G1S6Q6_9BACT</name>
<dbReference type="InterPro" id="IPR018164">
    <property type="entry name" value="Ala-tRNA-synth_IIc_N"/>
</dbReference>
<comment type="caution">
    <text evidence="11">The sequence shown here is derived from an EMBL/GenBank/DDBJ whole genome shotgun (WGS) entry which is preliminary data.</text>
</comment>
<keyword evidence="8" id="KW-0648">Protein biosynthesis</keyword>
<proteinExistence type="inferred from homology"/>
<comment type="similarity">
    <text evidence="1">Belongs to the class-II aminoacyl-tRNA synthetase family.</text>
</comment>
<dbReference type="SMART" id="SM00863">
    <property type="entry name" value="tRNA_SAD"/>
    <property type="match status" value="1"/>
</dbReference>
<dbReference type="PROSITE" id="PS50860">
    <property type="entry name" value="AA_TRNA_LIGASE_II_ALA"/>
    <property type="match status" value="1"/>
</dbReference>